<proteinExistence type="inferred from homology"/>
<evidence type="ECO:0000256" key="10">
    <source>
        <dbReference type="ARBA" id="ARBA00023136"/>
    </source>
</evidence>
<evidence type="ECO:0000256" key="14">
    <source>
        <dbReference type="RuleBase" id="RU003357"/>
    </source>
</evidence>
<evidence type="ECO:0000256" key="9">
    <source>
        <dbReference type="ARBA" id="ARBA00023077"/>
    </source>
</evidence>
<evidence type="ECO:0000256" key="12">
    <source>
        <dbReference type="PROSITE-ProRule" id="PRU01360"/>
    </source>
</evidence>
<keyword evidence="10 12" id="KW-0472">Membrane</keyword>
<comment type="subcellular location">
    <subcellularLocation>
        <location evidence="1 12">Cell outer membrane</location>
        <topology evidence="1 12">Multi-pass membrane protein</topology>
    </subcellularLocation>
</comment>
<evidence type="ECO:0000313" key="18">
    <source>
        <dbReference type="EMBL" id="PQM29483.1"/>
    </source>
</evidence>
<feature type="region of interest" description="Disordered" evidence="15">
    <location>
        <begin position="13"/>
        <end position="34"/>
    </location>
</feature>
<evidence type="ECO:0000256" key="5">
    <source>
        <dbReference type="ARBA" id="ARBA00022692"/>
    </source>
</evidence>
<comment type="similarity">
    <text evidence="12 14">Belongs to the TonB-dependent receptor family.</text>
</comment>
<dbReference type="EMBL" id="PHFW01000001">
    <property type="protein sequence ID" value="PQM29483.1"/>
    <property type="molecule type" value="Genomic_DNA"/>
</dbReference>
<evidence type="ECO:0000259" key="17">
    <source>
        <dbReference type="Pfam" id="PF07715"/>
    </source>
</evidence>
<dbReference type="GO" id="GO:0009279">
    <property type="term" value="C:cell outer membrane"/>
    <property type="evidence" value="ECO:0007669"/>
    <property type="project" value="UniProtKB-SubCell"/>
</dbReference>
<dbReference type="PANTHER" id="PTHR32552:SF81">
    <property type="entry name" value="TONB-DEPENDENT OUTER MEMBRANE RECEPTOR"/>
    <property type="match status" value="1"/>
</dbReference>
<evidence type="ECO:0000256" key="1">
    <source>
        <dbReference type="ARBA" id="ARBA00004571"/>
    </source>
</evidence>
<dbReference type="SUPFAM" id="SSF56935">
    <property type="entry name" value="Porins"/>
    <property type="match status" value="1"/>
</dbReference>
<feature type="domain" description="TonB-dependent receptor plug" evidence="17">
    <location>
        <begin position="97"/>
        <end position="203"/>
    </location>
</feature>
<dbReference type="AlphaFoldDB" id="A0A2S8BAY9"/>
<dbReference type="InterPro" id="IPR000531">
    <property type="entry name" value="Beta-barrel_TonB"/>
</dbReference>
<keyword evidence="11 12" id="KW-0998">Cell outer membrane</keyword>
<keyword evidence="5 12" id="KW-0812">Transmembrane</keyword>
<evidence type="ECO:0000256" key="4">
    <source>
        <dbReference type="ARBA" id="ARBA00022496"/>
    </source>
</evidence>
<dbReference type="InterPro" id="IPR010917">
    <property type="entry name" value="TonB_rcpt_CS"/>
</dbReference>
<sequence length="765" mass="82806">MWNKAWGRCLDPPRFASSSTRKSSGRKGIGTIGREDMARDSIHGRIAARALLGVSLFTVTSAAHAQETATQTAKAADVTADDSGDIIVTAQRRQERLTDVPISITAITGDQIAAAGISNSNDIGLITPGLYIPQTGQNVQPTIRGIGTTISAVGADANVALYIDGVYQSAQTSNSFALPDLDRIEVLKGPQGTLFGRNATGGAIVIHTREPSFTPTGSLSLSYGSFNEFMARGYVSGPITDKLAASLSFVSTHDRGYTWNATRNEWNSETDEDTIRWRILWEPTSELKVILTGQYSDRASNLAQSIKPLDGNVNVRGTHPDLYLPTDPKIIVINEAPVAKVESKGGSLDVEWNTGGGTLTSTTAYSKDVPYQIFDTDYTSLSNSVQEFTTPSETFTQEFTYASDLSGPINFVVGGFYFDNKAQLIRWSRRQLDGPLTAFLDARTKTTSLAAFGELYVDLTDRLRVIGGIRYTNEKKSIDATGILDGPDTLVTDDKWNSFTPRASILYEITPSTNVYATFSQGFKAGAYNPSFIAGVPVQTDSVDPEKVTAYEIGLKHSDPKLRFGLSAFYYDYSDIQVQILTSIGGVNTTVIQNAADATVYGGDAELSYRVSDVFSLQAGLAYTHGRYDNFEDAVLTEPLPNGGNRQFVGDASGNKMIRTAPFTTNIGFNFNHPVNDDLSVEVNSVASYNSGFYMDPGNRVKQNAFTLINMSASLVFGDGGYKLGVWARNLLDEGYNIYAAQSTTGDNIAYGRPRSIGVQASARF</sequence>
<dbReference type="InterPro" id="IPR036942">
    <property type="entry name" value="Beta-barrel_TonB_sf"/>
</dbReference>
<dbReference type="Pfam" id="PF07715">
    <property type="entry name" value="Plug"/>
    <property type="match status" value="1"/>
</dbReference>
<dbReference type="CDD" id="cd01347">
    <property type="entry name" value="ligand_gated_channel"/>
    <property type="match status" value="1"/>
</dbReference>
<comment type="caution">
    <text evidence="18">The sequence shown here is derived from an EMBL/GenBank/DDBJ whole genome shotgun (WGS) entry which is preliminary data.</text>
</comment>
<reference evidence="19" key="1">
    <citation type="submission" date="2017-11" db="EMBL/GenBank/DDBJ databases">
        <title>The complete genome sequence of Sphingopyxis pomeranensis sp. nov. strain WS5A3p.</title>
        <authorList>
            <person name="Kaminski M.A."/>
        </authorList>
    </citation>
    <scope>NUCLEOTIDE SEQUENCE [LARGE SCALE GENOMIC DNA]</scope>
    <source>
        <strain evidence="19">WS5A3p</strain>
    </source>
</reference>
<evidence type="ECO:0000256" key="11">
    <source>
        <dbReference type="ARBA" id="ARBA00023237"/>
    </source>
</evidence>
<organism evidence="18 19">
    <name type="scientific">Sphingopyxis lindanitolerans</name>
    <dbReference type="NCBI Taxonomy" id="2054227"/>
    <lineage>
        <taxon>Bacteria</taxon>
        <taxon>Pseudomonadati</taxon>
        <taxon>Pseudomonadota</taxon>
        <taxon>Alphaproteobacteria</taxon>
        <taxon>Sphingomonadales</taxon>
        <taxon>Sphingomonadaceae</taxon>
        <taxon>Sphingopyxis</taxon>
    </lineage>
</organism>
<evidence type="ECO:0000256" key="13">
    <source>
        <dbReference type="PROSITE-ProRule" id="PRU10144"/>
    </source>
</evidence>
<evidence type="ECO:0000256" key="15">
    <source>
        <dbReference type="SAM" id="MobiDB-lite"/>
    </source>
</evidence>
<dbReference type="Gene3D" id="2.40.170.20">
    <property type="entry name" value="TonB-dependent receptor, beta-barrel domain"/>
    <property type="match status" value="1"/>
</dbReference>
<evidence type="ECO:0000256" key="3">
    <source>
        <dbReference type="ARBA" id="ARBA00022452"/>
    </source>
</evidence>
<evidence type="ECO:0000256" key="8">
    <source>
        <dbReference type="ARBA" id="ARBA00023065"/>
    </source>
</evidence>
<dbReference type="Pfam" id="PF00593">
    <property type="entry name" value="TonB_dep_Rec_b-barrel"/>
    <property type="match status" value="1"/>
</dbReference>
<protein>
    <recommendedName>
        <fullName evidence="20">TonB-dependent receptor</fullName>
    </recommendedName>
</protein>
<evidence type="ECO:0008006" key="20">
    <source>
        <dbReference type="Google" id="ProtNLM"/>
    </source>
</evidence>
<evidence type="ECO:0000256" key="2">
    <source>
        <dbReference type="ARBA" id="ARBA00022448"/>
    </source>
</evidence>
<gene>
    <name evidence="18" type="ORF">CVO77_00720</name>
</gene>
<feature type="short sequence motif" description="TonB C-terminal box" evidence="13">
    <location>
        <begin position="748"/>
        <end position="765"/>
    </location>
</feature>
<evidence type="ECO:0000256" key="7">
    <source>
        <dbReference type="ARBA" id="ARBA00023004"/>
    </source>
</evidence>
<keyword evidence="9 14" id="KW-0798">TonB box</keyword>
<dbReference type="PROSITE" id="PS01156">
    <property type="entry name" value="TONB_DEPENDENT_REC_2"/>
    <property type="match status" value="1"/>
</dbReference>
<evidence type="ECO:0000313" key="19">
    <source>
        <dbReference type="Proteomes" id="UP000238954"/>
    </source>
</evidence>
<dbReference type="PROSITE" id="PS52016">
    <property type="entry name" value="TONB_DEPENDENT_REC_3"/>
    <property type="match status" value="1"/>
</dbReference>
<keyword evidence="3 12" id="KW-1134">Transmembrane beta strand</keyword>
<feature type="domain" description="TonB-dependent receptor-like beta-barrel" evidence="16">
    <location>
        <begin position="323"/>
        <end position="731"/>
    </location>
</feature>
<keyword evidence="7" id="KW-0408">Iron</keyword>
<keyword evidence="4" id="KW-0410">Iron transport</keyword>
<keyword evidence="6" id="KW-0732">Signal</keyword>
<keyword evidence="8" id="KW-0406">Ion transport</keyword>
<evidence type="ECO:0000259" key="16">
    <source>
        <dbReference type="Pfam" id="PF00593"/>
    </source>
</evidence>
<dbReference type="Proteomes" id="UP000238954">
    <property type="component" value="Chromosome"/>
</dbReference>
<dbReference type="PANTHER" id="PTHR32552">
    <property type="entry name" value="FERRICHROME IRON RECEPTOR-RELATED"/>
    <property type="match status" value="1"/>
</dbReference>
<keyword evidence="19" id="KW-1185">Reference proteome</keyword>
<dbReference type="InterPro" id="IPR012910">
    <property type="entry name" value="Plug_dom"/>
</dbReference>
<name>A0A2S8BAY9_9SPHN</name>
<keyword evidence="2 12" id="KW-0813">Transport</keyword>
<evidence type="ECO:0000256" key="6">
    <source>
        <dbReference type="ARBA" id="ARBA00022729"/>
    </source>
</evidence>
<accession>A0A2S8BAY9</accession>
<dbReference type="InterPro" id="IPR039426">
    <property type="entry name" value="TonB-dep_rcpt-like"/>
</dbReference>
<dbReference type="GO" id="GO:0006826">
    <property type="term" value="P:iron ion transport"/>
    <property type="evidence" value="ECO:0007669"/>
    <property type="project" value="UniProtKB-KW"/>
</dbReference>